<organism evidence="1">
    <name type="scientific">bioreactor metagenome</name>
    <dbReference type="NCBI Taxonomy" id="1076179"/>
    <lineage>
        <taxon>unclassified sequences</taxon>
        <taxon>metagenomes</taxon>
        <taxon>ecological metagenomes</taxon>
    </lineage>
</organism>
<accession>A0A644XNF5</accession>
<gene>
    <name evidence="1" type="ORF">SDC9_64120</name>
</gene>
<proteinExistence type="predicted"/>
<comment type="caution">
    <text evidence="1">The sequence shown here is derived from an EMBL/GenBank/DDBJ whole genome shotgun (WGS) entry which is preliminary data.</text>
</comment>
<reference evidence="1" key="1">
    <citation type="submission" date="2019-08" db="EMBL/GenBank/DDBJ databases">
        <authorList>
            <person name="Kucharzyk K."/>
            <person name="Murdoch R.W."/>
            <person name="Higgins S."/>
            <person name="Loffler F."/>
        </authorList>
    </citation>
    <scope>NUCLEOTIDE SEQUENCE</scope>
</reference>
<sequence length="103" mass="11826">MKMKSVSRKIVGEGFEKCDDWFMCNKRHQWYQRTVLKNVGGDYVLYLCENGVFGLQHSVGMPEYGFNDFLAQVSFYSEAAANETIDLLKRLKAEGIIDFEATP</sequence>
<evidence type="ECO:0000313" key="1">
    <source>
        <dbReference type="EMBL" id="MPM17722.1"/>
    </source>
</evidence>
<protein>
    <submittedName>
        <fullName evidence="1">Uncharacterized protein</fullName>
    </submittedName>
</protein>
<dbReference type="AlphaFoldDB" id="A0A644XNF5"/>
<dbReference type="EMBL" id="VSSQ01002849">
    <property type="protein sequence ID" value="MPM17722.1"/>
    <property type="molecule type" value="Genomic_DNA"/>
</dbReference>
<name>A0A644XNF5_9ZZZZ</name>